<comment type="caution">
    <text evidence="1">The sequence shown here is derived from an EMBL/GenBank/DDBJ whole genome shotgun (WGS) entry which is preliminary data.</text>
</comment>
<accession>A0A1Y3ANG1</accession>
<evidence type="ECO:0000313" key="1">
    <source>
        <dbReference type="EMBL" id="OTF69133.1"/>
    </source>
</evidence>
<gene>
    <name evidence="1" type="ORF">BLA29_001153</name>
</gene>
<dbReference type="Proteomes" id="UP000194236">
    <property type="component" value="Unassembled WGS sequence"/>
</dbReference>
<dbReference type="EMBL" id="MUJZ01072054">
    <property type="protein sequence ID" value="OTF69133.1"/>
    <property type="molecule type" value="Genomic_DNA"/>
</dbReference>
<keyword evidence="2" id="KW-1185">Reference proteome</keyword>
<organism evidence="1 2">
    <name type="scientific">Euroglyphus maynei</name>
    <name type="common">Mayne's house dust mite</name>
    <dbReference type="NCBI Taxonomy" id="6958"/>
    <lineage>
        <taxon>Eukaryota</taxon>
        <taxon>Metazoa</taxon>
        <taxon>Ecdysozoa</taxon>
        <taxon>Arthropoda</taxon>
        <taxon>Chelicerata</taxon>
        <taxon>Arachnida</taxon>
        <taxon>Acari</taxon>
        <taxon>Acariformes</taxon>
        <taxon>Sarcoptiformes</taxon>
        <taxon>Astigmata</taxon>
        <taxon>Psoroptidia</taxon>
        <taxon>Analgoidea</taxon>
        <taxon>Pyroglyphidae</taxon>
        <taxon>Pyroglyphinae</taxon>
        <taxon>Euroglyphus</taxon>
    </lineage>
</organism>
<protein>
    <submittedName>
        <fullName evidence="1">Uncharacterized protein</fullName>
    </submittedName>
</protein>
<dbReference type="SUPFAM" id="SSF52047">
    <property type="entry name" value="RNI-like"/>
    <property type="match status" value="1"/>
</dbReference>
<dbReference type="OrthoDB" id="6502146at2759"/>
<sequence length="264" mass="31548">MILNHYRMPLTILKKTIKSPCEFIDNLAKTSLVHHLRYLKVKSTYNYWDNYGIIESMKKFENLSALNFNFMIYHNIPLKYDMKNSWLKLKSLTLDFYFLKGSKNLLIQFLHGGYHNNLTRLRLLDLKFRPCFSKHFNGRQLPNLTHLELINVNLKTLSFISLFSSLLSMSKLSYLHIEFTVNEKIPQTINNNIDQMQYQNDSELLYQFPVQQINLIEKFMMKHPSIESIFFYDWPGLSLDHLIHLKQIAANRMINFTYRCYNNL</sequence>
<dbReference type="InterPro" id="IPR032675">
    <property type="entry name" value="LRR_dom_sf"/>
</dbReference>
<evidence type="ECO:0000313" key="2">
    <source>
        <dbReference type="Proteomes" id="UP000194236"/>
    </source>
</evidence>
<proteinExistence type="predicted"/>
<dbReference type="AlphaFoldDB" id="A0A1Y3ANG1"/>
<name>A0A1Y3ANG1_EURMA</name>
<dbReference type="Gene3D" id="3.80.10.10">
    <property type="entry name" value="Ribonuclease Inhibitor"/>
    <property type="match status" value="1"/>
</dbReference>
<reference evidence="1 2" key="1">
    <citation type="submission" date="2017-03" db="EMBL/GenBank/DDBJ databases">
        <title>Genome Survey of Euroglyphus maynei.</title>
        <authorList>
            <person name="Arlian L.G."/>
            <person name="Morgan M.S."/>
            <person name="Rider S.D."/>
        </authorList>
    </citation>
    <scope>NUCLEOTIDE SEQUENCE [LARGE SCALE GENOMIC DNA]</scope>
    <source>
        <strain evidence="1">Arlian Lab</strain>
        <tissue evidence="1">Whole body</tissue>
    </source>
</reference>